<dbReference type="EMBL" id="JALHLF010000015">
    <property type="protein sequence ID" value="MCJ2182348.1"/>
    <property type="molecule type" value="Genomic_DNA"/>
</dbReference>
<name>A0ABT0BBH2_9SPHN</name>
<gene>
    <name evidence="2" type="ORF">MTR62_06480</name>
</gene>
<accession>A0ABT0BBH2</accession>
<evidence type="ECO:0000313" key="2">
    <source>
        <dbReference type="EMBL" id="MCJ2182348.1"/>
    </source>
</evidence>
<organism evidence="2 3">
    <name type="scientific">Novosphingobium organovorum</name>
    <dbReference type="NCBI Taxonomy" id="2930092"/>
    <lineage>
        <taxon>Bacteria</taxon>
        <taxon>Pseudomonadati</taxon>
        <taxon>Pseudomonadota</taxon>
        <taxon>Alphaproteobacteria</taxon>
        <taxon>Sphingomonadales</taxon>
        <taxon>Sphingomonadaceae</taxon>
        <taxon>Novosphingobium</taxon>
    </lineage>
</organism>
<sequence length="653" mass="73053">MEFNAAHPEKDEKLVFDHFFSLLYRYKTKTIDPDFVIGGKAPRNMVRGLVEVQLVTRDMAPYDYPYPQLAFRSRTKLATRYYAVPVYKVRLRPWTKEALAFLKTAPRRYEYSVELRRFERDDFNLSRYDLLFDLPDDRTPDTQGWIETEWGTDLALFGLDEDGARVAKPRYHEIPYYAALFASAEGFFDTPTGSLPSVTTVRADSSRSAYAKANFRMGPEVLPWARAAGARMAALRESLGDAPAKYAALVESYKERAPSYVLPRKCPDGFISDYTISRNWDAGTAASKAREHIPDLKADYRKFGACVDTFLSTFDYAPWMNAIAADHVQEGVLAAQAGIADNSRQLMDEANEEKRLNAYVAETSERYASKLRYLYEVIDEDARLDAEMARKSQANAAMLAAIRGAGQTMIRTLQQRNYEQEVAQQRQLALANPSIKRLAVATPATREYLANGGAAIAERDRRLAEEKRKTEQAMAAAEEQARTQAKGAGDAMKAATATGATGATGASKPAAKPAERPKQATAKPAEIEAPARAPVTLYSAVTANSPDEGEGDAKTNLVYEMEGEVIEVHPFYRRRAECKVDTGNVLIVKWTYTGKAEPDFKGYYRDSLNAFQNWVTAKRDAPDDTFAMDRFTAQGRKDAATFCPVYEAKFIDY</sequence>
<reference evidence="2" key="1">
    <citation type="submission" date="2022-03" db="EMBL/GenBank/DDBJ databases">
        <title>Identification of a novel bacterium isolated from mangrove sediments.</title>
        <authorList>
            <person name="Pan X."/>
        </authorList>
    </citation>
    <scope>NUCLEOTIDE SEQUENCE</scope>
    <source>
        <strain evidence="2">B1949</strain>
    </source>
</reference>
<dbReference type="Proteomes" id="UP001162881">
    <property type="component" value="Unassembled WGS sequence"/>
</dbReference>
<proteinExistence type="predicted"/>
<evidence type="ECO:0000313" key="3">
    <source>
        <dbReference type="Proteomes" id="UP001162881"/>
    </source>
</evidence>
<feature type="compositionally biased region" description="Basic and acidic residues" evidence="1">
    <location>
        <begin position="461"/>
        <end position="471"/>
    </location>
</feature>
<evidence type="ECO:0000256" key="1">
    <source>
        <dbReference type="SAM" id="MobiDB-lite"/>
    </source>
</evidence>
<feature type="region of interest" description="Disordered" evidence="1">
    <location>
        <begin position="461"/>
        <end position="528"/>
    </location>
</feature>
<protein>
    <submittedName>
        <fullName evidence="2">Uncharacterized protein</fullName>
    </submittedName>
</protein>
<feature type="compositionally biased region" description="Low complexity" evidence="1">
    <location>
        <begin position="472"/>
        <end position="512"/>
    </location>
</feature>
<comment type="caution">
    <text evidence="2">The sequence shown here is derived from an EMBL/GenBank/DDBJ whole genome shotgun (WGS) entry which is preliminary data.</text>
</comment>
<keyword evidence="3" id="KW-1185">Reference proteome</keyword>